<dbReference type="PROSITE" id="PS00409">
    <property type="entry name" value="PROKAR_NTER_METHYL"/>
    <property type="match status" value="1"/>
</dbReference>
<dbReference type="InterPro" id="IPR045584">
    <property type="entry name" value="Pilin-like"/>
</dbReference>
<organism evidence="1 2">
    <name type="scientific">Ferrigenium kumadai</name>
    <dbReference type="NCBI Taxonomy" id="1682490"/>
    <lineage>
        <taxon>Bacteria</taxon>
        <taxon>Pseudomonadati</taxon>
        <taxon>Pseudomonadota</taxon>
        <taxon>Betaproteobacteria</taxon>
        <taxon>Nitrosomonadales</taxon>
        <taxon>Gallionellaceae</taxon>
        <taxon>Ferrigenium</taxon>
    </lineage>
</organism>
<gene>
    <name evidence="1" type="primary">oxpG</name>
    <name evidence="1" type="ORF">FGKAn22_13860</name>
</gene>
<dbReference type="KEGG" id="fku:FGKAn22_13860"/>
<evidence type="ECO:0000313" key="2">
    <source>
        <dbReference type="Proteomes" id="UP001319121"/>
    </source>
</evidence>
<dbReference type="Pfam" id="PF07963">
    <property type="entry name" value="N_methyl"/>
    <property type="match status" value="1"/>
</dbReference>
<proteinExistence type="predicted"/>
<accession>A0AAN1VZQ6</accession>
<dbReference type="Gene3D" id="3.30.700.10">
    <property type="entry name" value="Glycoprotein, Type 4 Pilin"/>
    <property type="match status" value="1"/>
</dbReference>
<dbReference type="RefSeq" id="WP_343214977.1">
    <property type="nucleotide sequence ID" value="NZ_AP019536.1"/>
</dbReference>
<dbReference type="SUPFAM" id="SSF54523">
    <property type="entry name" value="Pili subunits"/>
    <property type="match status" value="1"/>
</dbReference>
<evidence type="ECO:0000313" key="1">
    <source>
        <dbReference type="EMBL" id="BBI99693.1"/>
    </source>
</evidence>
<dbReference type="EMBL" id="AP019536">
    <property type="protein sequence ID" value="BBI99693.1"/>
    <property type="molecule type" value="Genomic_DNA"/>
</dbReference>
<dbReference type="NCBIfam" id="TIGR02532">
    <property type="entry name" value="IV_pilin_GFxxxE"/>
    <property type="match status" value="1"/>
</dbReference>
<dbReference type="AlphaFoldDB" id="A0AAN1VZQ6"/>
<protein>
    <submittedName>
        <fullName evidence="1">Type II secretion system pseudopilin OxpG</fullName>
    </submittedName>
</protein>
<name>A0AAN1VZQ6_9PROT</name>
<sequence>MMVRASGGFTLIEMLVTVSIVALLSTMALPMAELAVQRGKEQDLHHALREIRTALDAYKQAVDDGRIIHSVEKSGYPPSLDVLVQGVPDAGDPSGKKRIYFLRRIPRDPMFNDPGTPDAETWGKRSYVSSYDAPQEGSDVFDIYSRSDGVGLNGVVYRNW</sequence>
<dbReference type="InterPro" id="IPR012902">
    <property type="entry name" value="N_methyl_site"/>
</dbReference>
<dbReference type="Proteomes" id="UP001319121">
    <property type="component" value="Chromosome"/>
</dbReference>
<reference evidence="1 2" key="1">
    <citation type="submission" date="2019-03" db="EMBL/GenBank/DDBJ databases">
        <title>Complete genome sequence of Ferrigenium kumadai strain An22, a microaerophilic iron-oxidizing bacterium isolated from a paddy field soil.</title>
        <authorList>
            <person name="Watanabe T."/>
            <person name="Asakawa S."/>
        </authorList>
    </citation>
    <scope>NUCLEOTIDE SEQUENCE [LARGE SCALE GENOMIC DNA]</scope>
    <source>
        <strain evidence="1 2">An22</strain>
    </source>
</reference>
<keyword evidence="2" id="KW-1185">Reference proteome</keyword>